<dbReference type="RefSeq" id="WP_367167717.1">
    <property type="nucleotide sequence ID" value="NZ_JBFKZN010000006.1"/>
</dbReference>
<feature type="transmembrane region" description="Helical" evidence="1">
    <location>
        <begin position="114"/>
        <end position="135"/>
    </location>
</feature>
<evidence type="ECO:0000313" key="2">
    <source>
        <dbReference type="EMBL" id="MEW5290058.1"/>
    </source>
</evidence>
<feature type="transmembrane region" description="Helical" evidence="1">
    <location>
        <begin position="385"/>
        <end position="404"/>
    </location>
</feature>
<comment type="caution">
    <text evidence="2">The sequence shown here is derived from an EMBL/GenBank/DDBJ whole genome shotgun (WGS) entry which is preliminary data.</text>
</comment>
<organism evidence="2 3">
    <name type="scientific">Erwinia papayae</name>
    <dbReference type="NCBI Taxonomy" id="206499"/>
    <lineage>
        <taxon>Bacteria</taxon>
        <taxon>Pseudomonadati</taxon>
        <taxon>Pseudomonadota</taxon>
        <taxon>Gammaproteobacteria</taxon>
        <taxon>Enterobacterales</taxon>
        <taxon>Erwiniaceae</taxon>
        <taxon>Erwinia</taxon>
    </lineage>
</organism>
<keyword evidence="1" id="KW-0812">Transmembrane</keyword>
<evidence type="ECO:0000256" key="1">
    <source>
        <dbReference type="SAM" id="Phobius"/>
    </source>
</evidence>
<dbReference type="Proteomes" id="UP001554567">
    <property type="component" value="Unassembled WGS sequence"/>
</dbReference>
<sequence>MMNILQYLKSQREWFFETSAAEPRGYQQSKTPAITLFWLVTLFYLVYQLLMQPGFVLDGEMWAEMATNYFLNASAPSLLQNLLSTDAGYIPVPQRIIGLIGNQLNIPAASVPYFYTWSALIFTSMMVGSFCLPAFRKVVRSDALRFLVAITILMVADFETRTYINFTYFSAFFIAIVTALALVDDSEQVPWWSWFIPVLIISKPAVLSAFPAMLLVALVSKSRFRWITVVAVLLCLGQVLQMALSASAGTMPFRSNDITLFSKILAAIEYFFGFLGGYILGHSSHLSHHPLMLVGLVFLVLSGLAMAFWRGNARALILVGLSLLLFNAFLNTFALSDMWNRDMSKLDGLPVYRHIIVGFFGCVLVVTGLFAEVTERLSDNGRRCFLKHGAAVLFVVWFVTTGWLSSAGRMSREPGSPALNNSQWQQMAENIDSPASPLCVPIDPIGWIYQRNCNFLKPAPTWVNGSKVITNPLIFEETAPPALSGKNLVSAAVMARPFSMQKTHVEVNMHITLVDGSSRYYSGSRDLKPSGGLIMLKGRDIVAMKDIASVRLEFNTPVDVALSPEQTAVVWMGF</sequence>
<feature type="transmembrane region" description="Helical" evidence="1">
    <location>
        <begin position="33"/>
        <end position="51"/>
    </location>
</feature>
<accession>A0ABV3N2S8</accession>
<protein>
    <recommendedName>
        <fullName evidence="4">DUF2029 domain-containing protein</fullName>
    </recommendedName>
</protein>
<reference evidence="2 3" key="1">
    <citation type="submission" date="2024-07" db="EMBL/GenBank/DDBJ databases">
        <authorList>
            <person name="Dulla G.F.J."/>
            <person name="Delorm J.G."/>
        </authorList>
    </citation>
    <scope>NUCLEOTIDE SEQUENCE [LARGE SCALE GENOMIC DNA]</scope>
    <source>
        <strain evidence="2 3">JGD 233</strain>
    </source>
</reference>
<feature type="transmembrane region" description="Helical" evidence="1">
    <location>
        <begin position="291"/>
        <end position="309"/>
    </location>
</feature>
<feature type="transmembrane region" description="Helical" evidence="1">
    <location>
        <begin position="194"/>
        <end position="219"/>
    </location>
</feature>
<keyword evidence="1" id="KW-0472">Membrane</keyword>
<feature type="transmembrane region" description="Helical" evidence="1">
    <location>
        <begin position="355"/>
        <end position="373"/>
    </location>
</feature>
<keyword evidence="1" id="KW-1133">Transmembrane helix</keyword>
<evidence type="ECO:0000313" key="3">
    <source>
        <dbReference type="Proteomes" id="UP001554567"/>
    </source>
</evidence>
<dbReference type="EMBL" id="JBFKZN010000006">
    <property type="protein sequence ID" value="MEW5290058.1"/>
    <property type="molecule type" value="Genomic_DNA"/>
</dbReference>
<evidence type="ECO:0008006" key="4">
    <source>
        <dbReference type="Google" id="ProtNLM"/>
    </source>
</evidence>
<proteinExistence type="predicted"/>
<feature type="transmembrane region" description="Helical" evidence="1">
    <location>
        <begin position="163"/>
        <end position="182"/>
    </location>
</feature>
<feature type="transmembrane region" description="Helical" evidence="1">
    <location>
        <begin position="315"/>
        <end position="334"/>
    </location>
</feature>
<gene>
    <name evidence="2" type="ORF">ABW286_12835</name>
</gene>
<name>A0ABV3N2S8_9GAMM</name>
<keyword evidence="3" id="KW-1185">Reference proteome</keyword>
<feature type="transmembrane region" description="Helical" evidence="1">
    <location>
        <begin position="260"/>
        <end position="279"/>
    </location>
</feature>